<dbReference type="Proteomes" id="UP001484179">
    <property type="component" value="Chromosome 2"/>
</dbReference>
<gene>
    <name evidence="2" type="ORF">WN985_23660</name>
</gene>
<evidence type="ECO:0000313" key="3">
    <source>
        <dbReference type="Proteomes" id="UP001484179"/>
    </source>
</evidence>
<sequence>MPGVMRMTRRHAALGIRQDTDIAVRCKLRTLFAAIKRYPPRAIVCRSQMCAAAQQPRNPNGSVERGTGIGPSPA</sequence>
<accession>A0ABZ3BT60</accession>
<feature type="region of interest" description="Disordered" evidence="1">
    <location>
        <begin position="51"/>
        <end position="74"/>
    </location>
</feature>
<proteinExistence type="predicted"/>
<dbReference type="EMBL" id="CP150850">
    <property type="protein sequence ID" value="WZW58427.1"/>
    <property type="molecule type" value="Genomic_DNA"/>
</dbReference>
<name>A0ABZ3BT60_BURPY</name>
<organism evidence="2 3">
    <name type="scientific">Burkholderia pyrrocinia</name>
    <name type="common">Pseudomonas pyrrocinia</name>
    <dbReference type="NCBI Taxonomy" id="60550"/>
    <lineage>
        <taxon>Bacteria</taxon>
        <taxon>Pseudomonadati</taxon>
        <taxon>Pseudomonadota</taxon>
        <taxon>Betaproteobacteria</taxon>
        <taxon>Burkholderiales</taxon>
        <taxon>Burkholderiaceae</taxon>
        <taxon>Burkholderia</taxon>
        <taxon>Burkholderia cepacia complex</taxon>
    </lineage>
</organism>
<keyword evidence="3" id="KW-1185">Reference proteome</keyword>
<evidence type="ECO:0000256" key="1">
    <source>
        <dbReference type="SAM" id="MobiDB-lite"/>
    </source>
</evidence>
<protein>
    <recommendedName>
        <fullName evidence="4">Transposase</fullName>
    </recommendedName>
</protein>
<evidence type="ECO:0000313" key="2">
    <source>
        <dbReference type="EMBL" id="WZW58427.1"/>
    </source>
</evidence>
<dbReference type="RefSeq" id="WP_342311813.1">
    <property type="nucleotide sequence ID" value="NZ_CP150850.1"/>
</dbReference>
<reference evidence="2 3" key="1">
    <citation type="submission" date="2024-04" db="EMBL/GenBank/DDBJ databases">
        <title>Biological Control Activity of Plant Growth Promoting Rhizobacteria Burkholderia pyrrocinia BX1 against Tobacco black shank Introduction Tobacco black shank (TBS) caused by the oomycete Phytophthora. nicotianae (P. nicotianae) has become a destructive soil.</title>
        <authorList>
            <person name="Liu X."/>
            <person name="Shu C."/>
        </authorList>
    </citation>
    <scope>NUCLEOTIDE SEQUENCE [LARGE SCALE GENOMIC DNA]</scope>
    <source>
        <strain evidence="2 3">BX1</strain>
    </source>
</reference>
<evidence type="ECO:0008006" key="4">
    <source>
        <dbReference type="Google" id="ProtNLM"/>
    </source>
</evidence>